<keyword evidence="6" id="KW-0503">Monooxygenase</keyword>
<evidence type="ECO:0000313" key="8">
    <source>
        <dbReference type="Proteomes" id="UP000053599"/>
    </source>
</evidence>
<dbReference type="InterPro" id="IPR050364">
    <property type="entry name" value="Cytochrome_P450_fung"/>
</dbReference>
<dbReference type="InterPro" id="IPR017972">
    <property type="entry name" value="Cyt_P450_CS"/>
</dbReference>
<dbReference type="PANTHER" id="PTHR46300:SF12">
    <property type="entry name" value="P450, PUTATIVE (EUROFUNG)-RELATED"/>
    <property type="match status" value="1"/>
</dbReference>
<dbReference type="PRINTS" id="PR00463">
    <property type="entry name" value="EP450I"/>
</dbReference>
<evidence type="ECO:0000256" key="1">
    <source>
        <dbReference type="ARBA" id="ARBA00010617"/>
    </source>
</evidence>
<dbReference type="GO" id="GO:0005506">
    <property type="term" value="F:iron ion binding"/>
    <property type="evidence" value="ECO:0007669"/>
    <property type="project" value="InterPro"/>
</dbReference>
<dbReference type="EMBL" id="KN846954">
    <property type="protein sequence ID" value="KIV77300.1"/>
    <property type="molecule type" value="Genomic_DNA"/>
</dbReference>
<comment type="similarity">
    <text evidence="1 6">Belongs to the cytochrome P450 family.</text>
</comment>
<evidence type="ECO:0000256" key="5">
    <source>
        <dbReference type="PIRSR" id="PIRSR602401-1"/>
    </source>
</evidence>
<dbReference type="AlphaFoldDB" id="A0A0D1VMS9"/>
<dbReference type="OrthoDB" id="1103324at2759"/>
<evidence type="ECO:0000256" key="2">
    <source>
        <dbReference type="ARBA" id="ARBA00022723"/>
    </source>
</evidence>
<keyword evidence="4 5" id="KW-0408">Iron</keyword>
<organism evidence="7 8">
    <name type="scientific">Exophiala sideris</name>
    <dbReference type="NCBI Taxonomy" id="1016849"/>
    <lineage>
        <taxon>Eukaryota</taxon>
        <taxon>Fungi</taxon>
        <taxon>Dikarya</taxon>
        <taxon>Ascomycota</taxon>
        <taxon>Pezizomycotina</taxon>
        <taxon>Eurotiomycetes</taxon>
        <taxon>Chaetothyriomycetidae</taxon>
        <taxon>Chaetothyriales</taxon>
        <taxon>Herpotrichiellaceae</taxon>
        <taxon>Exophiala</taxon>
    </lineage>
</organism>
<name>A0A0D1VMS9_9EURO</name>
<gene>
    <name evidence="7" type="ORF">PV11_09107</name>
</gene>
<keyword evidence="5 6" id="KW-0349">Heme</keyword>
<dbReference type="SUPFAM" id="SSF48264">
    <property type="entry name" value="Cytochrome P450"/>
    <property type="match status" value="1"/>
</dbReference>
<dbReference type="PANTHER" id="PTHR46300">
    <property type="entry name" value="P450, PUTATIVE (EUROFUNG)-RELATED-RELATED"/>
    <property type="match status" value="1"/>
</dbReference>
<dbReference type="GO" id="GO:0004497">
    <property type="term" value="F:monooxygenase activity"/>
    <property type="evidence" value="ECO:0007669"/>
    <property type="project" value="UniProtKB-KW"/>
</dbReference>
<dbReference type="HOGENOM" id="CLU_001570_2_1_1"/>
<dbReference type="STRING" id="1016849.A0A0D1VMS9"/>
<evidence type="ECO:0000256" key="3">
    <source>
        <dbReference type="ARBA" id="ARBA00023002"/>
    </source>
</evidence>
<accession>A0A0D1VMS9</accession>
<dbReference type="InterPro" id="IPR002401">
    <property type="entry name" value="Cyt_P450_E_grp-I"/>
</dbReference>
<feature type="binding site" description="axial binding residue" evidence="5">
    <location>
        <position position="441"/>
    </location>
    <ligand>
        <name>heme</name>
        <dbReference type="ChEBI" id="CHEBI:30413"/>
    </ligand>
    <ligandPart>
        <name>Fe</name>
        <dbReference type="ChEBI" id="CHEBI:18248"/>
    </ligandPart>
</feature>
<dbReference type="Gene3D" id="1.10.630.10">
    <property type="entry name" value="Cytochrome P450"/>
    <property type="match status" value="1"/>
</dbReference>
<dbReference type="Pfam" id="PF00067">
    <property type="entry name" value="p450"/>
    <property type="match status" value="1"/>
</dbReference>
<dbReference type="Proteomes" id="UP000053599">
    <property type="component" value="Unassembled WGS sequence"/>
</dbReference>
<dbReference type="PROSITE" id="PS00086">
    <property type="entry name" value="CYTOCHROME_P450"/>
    <property type="match status" value="1"/>
</dbReference>
<comment type="cofactor">
    <cofactor evidence="5">
        <name>heme</name>
        <dbReference type="ChEBI" id="CHEBI:30413"/>
    </cofactor>
</comment>
<keyword evidence="2 5" id="KW-0479">Metal-binding</keyword>
<dbReference type="GO" id="GO:0020037">
    <property type="term" value="F:heme binding"/>
    <property type="evidence" value="ECO:0007669"/>
    <property type="project" value="InterPro"/>
</dbReference>
<protein>
    <recommendedName>
        <fullName evidence="9">Cytochrome P450</fullName>
    </recommendedName>
</protein>
<evidence type="ECO:0000256" key="6">
    <source>
        <dbReference type="RuleBase" id="RU000461"/>
    </source>
</evidence>
<evidence type="ECO:0000313" key="7">
    <source>
        <dbReference type="EMBL" id="KIV77300.1"/>
    </source>
</evidence>
<keyword evidence="3 6" id="KW-0560">Oxidoreductase</keyword>
<evidence type="ECO:0000256" key="4">
    <source>
        <dbReference type="ARBA" id="ARBA00023004"/>
    </source>
</evidence>
<proteinExistence type="inferred from homology"/>
<reference evidence="7 8" key="1">
    <citation type="submission" date="2015-01" db="EMBL/GenBank/DDBJ databases">
        <title>The Genome Sequence of Exophiala sideris CBS121828.</title>
        <authorList>
            <consortium name="The Broad Institute Genomics Platform"/>
            <person name="Cuomo C."/>
            <person name="de Hoog S."/>
            <person name="Gorbushina A."/>
            <person name="Stielow B."/>
            <person name="Teixiera M."/>
            <person name="Abouelleil A."/>
            <person name="Chapman S.B."/>
            <person name="Priest M."/>
            <person name="Young S.K."/>
            <person name="Wortman J."/>
            <person name="Nusbaum C."/>
            <person name="Birren B."/>
        </authorList>
    </citation>
    <scope>NUCLEOTIDE SEQUENCE [LARGE SCALE GENOMIC DNA]</scope>
    <source>
        <strain evidence="7 8">CBS 121828</strain>
    </source>
</reference>
<dbReference type="CDD" id="cd11065">
    <property type="entry name" value="CYP64-like"/>
    <property type="match status" value="1"/>
</dbReference>
<dbReference type="InterPro" id="IPR001128">
    <property type="entry name" value="Cyt_P450"/>
</dbReference>
<sequence length="514" mass="58585">MALPVGVLAVAAIVVAFIIHQVVSEARWRMKYNLPPSPPGKPFVGNMLDVPWPAGMWGVDLAKKYGEMQVFTIRMANKNVVYLNSSRVITDLLEKRAAIYASRPARPMAQGIASGNVRMLFMGHTNQWRNQRKIMHNLVNSAQAELKFVKYQELESRQLVWDYLKDPEHWYKANQRFSNSIIMTVVFGRRAGLDDAVLTRMLKQMFEIGGLAFSPSIYSAPDYIPWLNYLPKPLQWWRPYGEDLFKRTLQIYKQEVDGYMEKQKTGQAQPCFAGDIIEGTAKKEFQLDETEKLMVFSTILEAGSDTSRTATTQMCAAAAVYPDWVKKAQAYLDDVCGHNAERLPTLGDRDALPYITAAGKECLRWRPFVQTGVPHELTQDDEYEGYKFPAGTLFTWNAYAIALSENEYKDAHSFVPERYLNNDLKSPLKGHWSFGAGRRTCVGYNVGFNNLWIATACLLYCYDFEQNPAEPIDTYNSMWDSVDNPPFSLRMKPRSQAHIDLIQREGLAAVNTHF</sequence>
<dbReference type="GO" id="GO:0016705">
    <property type="term" value="F:oxidoreductase activity, acting on paired donors, with incorporation or reduction of molecular oxygen"/>
    <property type="evidence" value="ECO:0007669"/>
    <property type="project" value="InterPro"/>
</dbReference>
<evidence type="ECO:0008006" key="9">
    <source>
        <dbReference type="Google" id="ProtNLM"/>
    </source>
</evidence>
<dbReference type="InterPro" id="IPR036396">
    <property type="entry name" value="Cyt_P450_sf"/>
</dbReference>